<evidence type="ECO:0000256" key="6">
    <source>
        <dbReference type="ARBA" id="ARBA00022833"/>
    </source>
</evidence>
<gene>
    <name evidence="9" type="primary">g2958</name>
    <name evidence="9" type="ORF">VP750_LOCUS2531</name>
</gene>
<feature type="domain" description="MPN" evidence="8">
    <location>
        <begin position="52"/>
        <end position="189"/>
    </location>
</feature>
<keyword evidence="7" id="KW-0482">Metalloprotease</keyword>
<dbReference type="SMART" id="SM00232">
    <property type="entry name" value="JAB_MPN"/>
    <property type="match status" value="1"/>
</dbReference>
<proteinExistence type="inferred from homology"/>
<evidence type="ECO:0000256" key="2">
    <source>
        <dbReference type="ARBA" id="ARBA00022670"/>
    </source>
</evidence>
<protein>
    <submittedName>
        <fullName evidence="9">G2958 protein</fullName>
    </submittedName>
</protein>
<dbReference type="InterPro" id="IPR037518">
    <property type="entry name" value="MPN"/>
</dbReference>
<name>A0ABP1FTQ3_9CHLO</name>
<evidence type="ECO:0000313" key="9">
    <source>
        <dbReference type="EMBL" id="CAL5220872.1"/>
    </source>
</evidence>
<keyword evidence="2" id="KW-0645">Protease</keyword>
<evidence type="ECO:0000256" key="5">
    <source>
        <dbReference type="ARBA" id="ARBA00022801"/>
    </source>
</evidence>
<dbReference type="InterPro" id="IPR040961">
    <property type="entry name" value="CSN5_C"/>
</dbReference>
<dbReference type="Proteomes" id="UP001497392">
    <property type="component" value="Unassembled WGS sequence"/>
</dbReference>
<accession>A0ABP1FTQ3</accession>
<evidence type="ECO:0000256" key="7">
    <source>
        <dbReference type="ARBA" id="ARBA00023049"/>
    </source>
</evidence>
<evidence type="ECO:0000313" key="10">
    <source>
        <dbReference type="Proteomes" id="UP001497392"/>
    </source>
</evidence>
<keyword evidence="3" id="KW-0479">Metal-binding</keyword>
<keyword evidence="10" id="KW-1185">Reference proteome</keyword>
<evidence type="ECO:0000256" key="3">
    <source>
        <dbReference type="ARBA" id="ARBA00022723"/>
    </source>
</evidence>
<keyword evidence="6" id="KW-0862">Zinc</keyword>
<comment type="caution">
    <text evidence="9">The sequence shown here is derived from an EMBL/GenBank/DDBJ whole genome shotgun (WGS) entry which is preliminary data.</text>
</comment>
<evidence type="ECO:0000256" key="4">
    <source>
        <dbReference type="ARBA" id="ARBA00022790"/>
    </source>
</evidence>
<organism evidence="9 10">
    <name type="scientific">Coccomyxa viridis</name>
    <dbReference type="NCBI Taxonomy" id="1274662"/>
    <lineage>
        <taxon>Eukaryota</taxon>
        <taxon>Viridiplantae</taxon>
        <taxon>Chlorophyta</taxon>
        <taxon>core chlorophytes</taxon>
        <taxon>Trebouxiophyceae</taxon>
        <taxon>Trebouxiophyceae incertae sedis</taxon>
        <taxon>Coccomyxaceae</taxon>
        <taxon>Coccomyxa</taxon>
    </lineage>
</organism>
<dbReference type="PANTHER" id="PTHR10410">
    <property type="entry name" value="EUKARYOTIC TRANSLATION INITIATION FACTOR 3 -RELATED"/>
    <property type="match status" value="1"/>
</dbReference>
<reference evidence="9 10" key="1">
    <citation type="submission" date="2024-06" db="EMBL/GenBank/DDBJ databases">
        <authorList>
            <person name="Kraege A."/>
            <person name="Thomma B."/>
        </authorList>
    </citation>
    <scope>NUCLEOTIDE SEQUENCE [LARGE SCALE GENOMIC DNA]</scope>
</reference>
<evidence type="ECO:0000259" key="8">
    <source>
        <dbReference type="PROSITE" id="PS50249"/>
    </source>
</evidence>
<keyword evidence="4" id="KW-0736">Signalosome</keyword>
<dbReference type="SUPFAM" id="SSF102712">
    <property type="entry name" value="JAB1/MPN domain"/>
    <property type="match status" value="1"/>
</dbReference>
<dbReference type="PROSITE" id="PS50249">
    <property type="entry name" value="MPN"/>
    <property type="match status" value="1"/>
</dbReference>
<dbReference type="EMBL" id="CAXHTA020000004">
    <property type="protein sequence ID" value="CAL5220872.1"/>
    <property type="molecule type" value="Genomic_DNA"/>
</dbReference>
<dbReference type="InterPro" id="IPR050242">
    <property type="entry name" value="JAMM_MPN+_peptidase_M67A"/>
</dbReference>
<dbReference type="Pfam" id="PF01398">
    <property type="entry name" value="JAB"/>
    <property type="match status" value="1"/>
</dbReference>
<dbReference type="Pfam" id="PF18323">
    <property type="entry name" value="CSN5_C"/>
    <property type="match status" value="1"/>
</dbReference>
<dbReference type="Gene3D" id="3.40.140.10">
    <property type="entry name" value="Cytidine Deaminase, domain 2"/>
    <property type="match status" value="1"/>
</dbReference>
<evidence type="ECO:0000256" key="1">
    <source>
        <dbReference type="ARBA" id="ARBA00006008"/>
    </source>
</evidence>
<keyword evidence="5" id="KW-0378">Hydrolase</keyword>
<comment type="similarity">
    <text evidence="1">Belongs to the peptidase M67A family. CSN5 subfamily.</text>
</comment>
<dbReference type="InterPro" id="IPR000555">
    <property type="entry name" value="JAMM/MPN+_dom"/>
</dbReference>
<dbReference type="CDD" id="cd08069">
    <property type="entry name" value="MPN_RPN11_CSN5"/>
    <property type="match status" value="1"/>
</dbReference>
<sequence length="352" mass="38903">MADKAGAKQRWELENDIQDIQSDAHYKYDASEQQALQQQKPWTKDPHYFKNVRISALALLKMAMHAKSGGNIEIMGMLYGKVQGDTFIVIDAFALPVEGTETRVNAQAEAYEYMVDFAETNRAVGRLENMVGWYHSHPGYGCWLSGIDVGTQSIQQQYQEPFLAIVVDPHRTIAAGKVEIGAFRTYPEHYKPPDEKPSEYQTIPLSKIEDFGVHANSYYSLDISYFKSSLDAVLLDQLWGKYWVNTLASSPLLATRDLTAGQMRDIADKLEACEGQLSHGGRMGRFGSSGKKDASGDQQLHKICCDANKLALEHIKGMSGQIVKDLLFNRGIVPGSGAGTANAGTEVAPMES</sequence>